<evidence type="ECO:0000259" key="2">
    <source>
        <dbReference type="SMART" id="SM00407"/>
    </source>
</evidence>
<evidence type="ECO:0000313" key="4">
    <source>
        <dbReference type="Proteomes" id="UP000007648"/>
    </source>
</evidence>
<dbReference type="Gene3D" id="2.60.40.10">
    <property type="entry name" value="Immunoglobulins"/>
    <property type="match status" value="1"/>
</dbReference>
<organism evidence="3 4">
    <name type="scientific">Sarcophilus harrisii</name>
    <name type="common">Tasmanian devil</name>
    <name type="synonym">Sarcophilus laniarius</name>
    <dbReference type="NCBI Taxonomy" id="9305"/>
    <lineage>
        <taxon>Eukaryota</taxon>
        <taxon>Metazoa</taxon>
        <taxon>Chordata</taxon>
        <taxon>Craniata</taxon>
        <taxon>Vertebrata</taxon>
        <taxon>Euteleostomi</taxon>
        <taxon>Mammalia</taxon>
        <taxon>Metatheria</taxon>
        <taxon>Dasyuromorphia</taxon>
        <taxon>Dasyuridae</taxon>
        <taxon>Sarcophilus</taxon>
    </lineage>
</organism>
<evidence type="ECO:0000313" key="3">
    <source>
        <dbReference type="Ensembl" id="ENSSHAP00000030226.1"/>
    </source>
</evidence>
<reference evidence="3 4" key="1">
    <citation type="journal article" date="2011" name="Proc. Natl. Acad. Sci. U.S.A.">
        <title>Genetic diversity and population structure of the endangered marsupial Sarcophilus harrisii (Tasmanian devil).</title>
        <authorList>
            <person name="Miller W."/>
            <person name="Hayes V.M."/>
            <person name="Ratan A."/>
            <person name="Petersen D.C."/>
            <person name="Wittekindt N.E."/>
            <person name="Miller J."/>
            <person name="Walenz B."/>
            <person name="Knight J."/>
            <person name="Qi J."/>
            <person name="Zhao F."/>
            <person name="Wang Q."/>
            <person name="Bedoya-Reina O.C."/>
            <person name="Katiyar N."/>
            <person name="Tomsho L.P."/>
            <person name="Kasson L.M."/>
            <person name="Hardie R.A."/>
            <person name="Woodbridge P."/>
            <person name="Tindall E.A."/>
            <person name="Bertelsen M.F."/>
            <person name="Dixon D."/>
            <person name="Pyecroft S."/>
            <person name="Helgen K.M."/>
            <person name="Lesk A.M."/>
            <person name="Pringle T.H."/>
            <person name="Patterson N."/>
            <person name="Zhang Y."/>
            <person name="Kreiss A."/>
            <person name="Woods G.M."/>
            <person name="Jones M.E."/>
            <person name="Schuster S.C."/>
        </authorList>
    </citation>
    <scope>NUCLEOTIDE SEQUENCE [LARGE SCALE GENOMIC DNA]</scope>
</reference>
<keyword evidence="1" id="KW-0472">Membrane</keyword>
<dbReference type="Proteomes" id="UP000007648">
    <property type="component" value="Unassembled WGS sequence"/>
</dbReference>
<name>A0A7N4NY49_SARHA</name>
<dbReference type="InterPro" id="IPR013783">
    <property type="entry name" value="Ig-like_fold"/>
</dbReference>
<dbReference type="InterPro" id="IPR036179">
    <property type="entry name" value="Ig-like_dom_sf"/>
</dbReference>
<proteinExistence type="predicted"/>
<keyword evidence="4" id="KW-1185">Reference proteome</keyword>
<feature type="transmembrane region" description="Helical" evidence="1">
    <location>
        <begin position="131"/>
        <end position="157"/>
    </location>
</feature>
<dbReference type="GeneTree" id="ENSGT01020000230916"/>
<dbReference type="Ensembl" id="ENSSHAT00000034407.1">
    <property type="protein sequence ID" value="ENSSHAP00000030226.1"/>
    <property type="gene ID" value="ENSSHAG00000029440.1"/>
</dbReference>
<dbReference type="SUPFAM" id="SSF48726">
    <property type="entry name" value="Immunoglobulin"/>
    <property type="match status" value="1"/>
</dbReference>
<keyword evidence="1" id="KW-0812">Transmembrane</keyword>
<dbReference type="InParanoid" id="A0A7N4NY49"/>
<feature type="domain" description="Immunoglobulin C1-set" evidence="2">
    <location>
        <begin position="15"/>
        <end position="82"/>
    </location>
</feature>
<dbReference type="FunFam" id="2.60.40.10:FF:001810">
    <property type="entry name" value="T cell receptor delta constant"/>
    <property type="match status" value="1"/>
</dbReference>
<reference evidence="3" key="2">
    <citation type="submission" date="2025-08" db="UniProtKB">
        <authorList>
            <consortium name="Ensembl"/>
        </authorList>
    </citation>
    <scope>IDENTIFICATION</scope>
</reference>
<dbReference type="AlphaFoldDB" id="A0A7N4NY49"/>
<dbReference type="SMART" id="SM00407">
    <property type="entry name" value="IGc1"/>
    <property type="match status" value="1"/>
</dbReference>
<accession>A0A7N4NY49</accession>
<sequence>PRAPLSPNVFLMRSQDAVACLISDFYPKELHVSLASPKASVSAQALTVTPTAHGTYSAIQIGRVGENDSVTCSVQHLGKETLVSFQAEREVLGSVDPKTMPDDIILSSDLVKLQPSHPDQEFTELMQRNKLLFIVLNLRLLFMKIVAISVLFTIVLIF</sequence>
<reference evidence="3" key="3">
    <citation type="submission" date="2025-09" db="UniProtKB">
        <authorList>
            <consortium name="Ensembl"/>
        </authorList>
    </citation>
    <scope>IDENTIFICATION</scope>
</reference>
<evidence type="ECO:0000256" key="1">
    <source>
        <dbReference type="SAM" id="Phobius"/>
    </source>
</evidence>
<dbReference type="InterPro" id="IPR003597">
    <property type="entry name" value="Ig_C1-set"/>
</dbReference>
<dbReference type="Pfam" id="PF07654">
    <property type="entry name" value="C1-set"/>
    <property type="match status" value="1"/>
</dbReference>
<protein>
    <recommendedName>
        <fullName evidence="2">Immunoglobulin C1-set domain-containing protein</fullName>
    </recommendedName>
</protein>
<keyword evidence="1" id="KW-1133">Transmembrane helix</keyword>